<dbReference type="Gene3D" id="2.40.50.100">
    <property type="match status" value="1"/>
</dbReference>
<keyword evidence="16" id="KW-0670">Pyruvate</keyword>
<evidence type="ECO:0000259" key="13">
    <source>
        <dbReference type="PROSITE" id="PS50975"/>
    </source>
</evidence>
<dbReference type="CDD" id="cd06850">
    <property type="entry name" value="biotinyl_domain"/>
    <property type="match status" value="1"/>
</dbReference>
<dbReference type="Gene3D" id="3.20.20.70">
    <property type="entry name" value="Aldolase class I"/>
    <property type="match status" value="1"/>
</dbReference>
<evidence type="ECO:0000256" key="9">
    <source>
        <dbReference type="ARBA" id="ARBA00023267"/>
    </source>
</evidence>
<comment type="caution">
    <text evidence="16">The sequence shown here is derived from an EMBL/GenBank/DDBJ whole genome shotgun (WGS) entry which is preliminary data.</text>
</comment>
<dbReference type="InterPro" id="IPR011054">
    <property type="entry name" value="Rudment_hybrid_motif"/>
</dbReference>
<dbReference type="InterPro" id="IPR001882">
    <property type="entry name" value="Biotin_BS"/>
</dbReference>
<dbReference type="EC" id="6.4.1.1" evidence="3 11"/>
<keyword evidence="6" id="KW-0479">Metal-binding</keyword>
<evidence type="ECO:0000256" key="4">
    <source>
        <dbReference type="ARBA" id="ARBA00022432"/>
    </source>
</evidence>
<dbReference type="PANTHER" id="PTHR43778:SF2">
    <property type="entry name" value="PYRUVATE CARBOXYLASE, MITOCHONDRIAL"/>
    <property type="match status" value="1"/>
</dbReference>
<dbReference type="Pfam" id="PF02785">
    <property type="entry name" value="Biotin_carb_C"/>
    <property type="match status" value="1"/>
</dbReference>
<keyword evidence="4" id="KW-0312">Gluconeogenesis</keyword>
<organism evidence="16 17">
    <name type="scientific">Neorhizobium turbinariae</name>
    <dbReference type="NCBI Taxonomy" id="2937795"/>
    <lineage>
        <taxon>Bacteria</taxon>
        <taxon>Pseudomonadati</taxon>
        <taxon>Pseudomonadota</taxon>
        <taxon>Alphaproteobacteria</taxon>
        <taxon>Hyphomicrobiales</taxon>
        <taxon>Rhizobiaceae</taxon>
        <taxon>Rhizobium/Agrobacterium group</taxon>
        <taxon>Neorhizobium</taxon>
    </lineage>
</organism>
<evidence type="ECO:0000256" key="2">
    <source>
        <dbReference type="ARBA" id="ARBA00004742"/>
    </source>
</evidence>
<dbReference type="InterPro" id="IPR055268">
    <property type="entry name" value="PCB-like"/>
</dbReference>
<dbReference type="PROSITE" id="PS00188">
    <property type="entry name" value="BIOTIN"/>
    <property type="match status" value="1"/>
</dbReference>
<dbReference type="InterPro" id="IPR005481">
    <property type="entry name" value="BC-like_N"/>
</dbReference>
<dbReference type="Gene3D" id="3.10.600.10">
    <property type="entry name" value="pyruvate carboxylase f1077a mutant domain"/>
    <property type="match status" value="1"/>
</dbReference>
<dbReference type="NCBIfam" id="NF009554">
    <property type="entry name" value="PRK12999.1"/>
    <property type="match status" value="1"/>
</dbReference>
<evidence type="ECO:0000259" key="15">
    <source>
        <dbReference type="PROSITE" id="PS50991"/>
    </source>
</evidence>
<comment type="pathway">
    <text evidence="2">Carbohydrate biosynthesis; gluconeogenesis.</text>
</comment>
<dbReference type="CDD" id="cd07937">
    <property type="entry name" value="DRE_TIM_PC_TC_5S"/>
    <property type="match status" value="1"/>
</dbReference>
<dbReference type="Pfam" id="PF00682">
    <property type="entry name" value="HMGL-like"/>
    <property type="match status" value="1"/>
</dbReference>
<dbReference type="SUPFAM" id="SSF51569">
    <property type="entry name" value="Aldolase"/>
    <property type="match status" value="1"/>
</dbReference>
<dbReference type="Gene3D" id="3.30.470.20">
    <property type="entry name" value="ATP-grasp fold, B domain"/>
    <property type="match status" value="1"/>
</dbReference>
<dbReference type="PROSITE" id="PS50975">
    <property type="entry name" value="ATP_GRASP"/>
    <property type="match status" value="1"/>
</dbReference>
<gene>
    <name evidence="16" type="primary">pyc</name>
    <name evidence="16" type="ORF">M0654_15565</name>
</gene>
<dbReference type="InterPro" id="IPR016185">
    <property type="entry name" value="PreATP-grasp_dom_sf"/>
</dbReference>
<keyword evidence="10" id="KW-0511">Multifunctional enzyme</keyword>
<evidence type="ECO:0000256" key="3">
    <source>
        <dbReference type="ARBA" id="ARBA00013057"/>
    </source>
</evidence>
<feature type="domain" description="ATP-grasp" evidence="13">
    <location>
        <begin position="128"/>
        <end position="326"/>
    </location>
</feature>
<evidence type="ECO:0000256" key="8">
    <source>
        <dbReference type="ARBA" id="ARBA00022840"/>
    </source>
</evidence>
<comment type="function">
    <text evidence="11">Catalyzes a 2-step reaction, involving the ATP-dependent carboxylation of the covalently attached biotin in the first step and the transfer of the carboxyl group to pyruvate in the second.</text>
</comment>
<dbReference type="NCBIfam" id="TIGR01235">
    <property type="entry name" value="pyruv_carbox"/>
    <property type="match status" value="1"/>
</dbReference>
<dbReference type="InterPro" id="IPR005479">
    <property type="entry name" value="CPAse_ATP-bd"/>
</dbReference>
<dbReference type="InterPro" id="IPR003379">
    <property type="entry name" value="Carboxylase_cons_dom"/>
</dbReference>
<evidence type="ECO:0000313" key="17">
    <source>
        <dbReference type="Proteomes" id="UP001202827"/>
    </source>
</evidence>
<dbReference type="InterPro" id="IPR000089">
    <property type="entry name" value="Biotin_lipoyl"/>
</dbReference>
<dbReference type="InterPro" id="IPR005930">
    <property type="entry name" value="Pyruv_COase"/>
</dbReference>
<dbReference type="InterPro" id="IPR011764">
    <property type="entry name" value="Biotin_carboxylation_dom"/>
</dbReference>
<dbReference type="InterPro" id="IPR013785">
    <property type="entry name" value="Aldolase_TIM"/>
</dbReference>
<dbReference type="PROSITE" id="PS50991">
    <property type="entry name" value="PYR_CT"/>
    <property type="match status" value="1"/>
</dbReference>
<evidence type="ECO:0000259" key="14">
    <source>
        <dbReference type="PROSITE" id="PS50979"/>
    </source>
</evidence>
<dbReference type="SUPFAM" id="SSF56059">
    <property type="entry name" value="Glutathione synthetase ATP-binding domain-like"/>
    <property type="match status" value="1"/>
</dbReference>
<evidence type="ECO:0000313" key="16">
    <source>
        <dbReference type="EMBL" id="MCK8781401.1"/>
    </source>
</evidence>
<proteinExistence type="predicted"/>
<keyword evidence="5 11" id="KW-0436">Ligase</keyword>
<dbReference type="InterPro" id="IPR011053">
    <property type="entry name" value="Single_hybrid_motif"/>
</dbReference>
<protein>
    <recommendedName>
        <fullName evidence="3 11">Pyruvate carboxylase</fullName>
        <ecNumber evidence="3 11">6.4.1.1</ecNumber>
    </recommendedName>
</protein>
<dbReference type="Pfam" id="PF02786">
    <property type="entry name" value="CPSase_L_D2"/>
    <property type="match status" value="1"/>
</dbReference>
<dbReference type="PROSITE" id="PS00866">
    <property type="entry name" value="CPSASE_1"/>
    <property type="match status" value="1"/>
</dbReference>
<keyword evidence="7 11" id="KW-0547">Nucleotide-binding</keyword>
<evidence type="ECO:0000256" key="5">
    <source>
        <dbReference type="ARBA" id="ARBA00022598"/>
    </source>
</evidence>
<name>A0ABT0IU52_9HYPH</name>
<dbReference type="InterPro" id="IPR005482">
    <property type="entry name" value="Biotin_COase_C"/>
</dbReference>
<accession>A0ABT0IU52</accession>
<dbReference type="SMART" id="SM00878">
    <property type="entry name" value="Biotin_carb_C"/>
    <property type="match status" value="1"/>
</dbReference>
<dbReference type="PIRSF" id="PIRSF001594">
    <property type="entry name" value="Pyruv_carbox"/>
    <property type="match status" value="1"/>
</dbReference>
<dbReference type="Proteomes" id="UP001202827">
    <property type="component" value="Unassembled WGS sequence"/>
</dbReference>
<dbReference type="SUPFAM" id="SSF52440">
    <property type="entry name" value="PreATP-grasp domain"/>
    <property type="match status" value="1"/>
</dbReference>
<sequence length="1157" mass="126749">MPITKLLVANRSEIAIRVFRAANELGIKTVAIWAEEDKLSLHRFKADESYQVGRGPHLEKDLGPIESYLSIPEVIRVAKLSGADAIHPGYGLLSESPEFVEACNEAGITFIGPTAQTMRQLGNKVAARNLAISVGVPVVPATEPLPDDMAEVRRMAAEIGYPVMLKASWGGGGRGMRVIRSEADLAKEVTEAKREAMAAFGKDEVYLEKLVERARHVESQILGDTHGNVVHLFERDCSIQRRNQKVVERAPAPYLSEAQRQELAAYSLKIAGATNYVGAGTVEYLMDADTGKFYFIEVNPRIQVEHTVTEVVTGIDIVKAQIHILEGAAIGTPECGVPRQEDIRLNGHALQCRITTEDPEHNFIPDYGRITAYRSASGFGIRLDGGTSYSGAVITRYYDPLLVKVTAWAPQPLEAIARMDRALREFRIRGVATNLTFLEAIIGHPNFCDNSYTTRFIDSTPELFEQVKRQDRATKLLTYLADVTVNGHPETKGRPVPSEQAAKPVLPYINGPVPDGTKQRLDQLGPKGFAEWMRNEKRVLLTDTTMRDGHQSLLATRMRTYDIARIAGVYARALPDLFSLECWGGATFDVSMRFLTEDPWERLHLIREDAPNLLLQMLLRGANGVGYKNYPDNVVKYFVRQAAAGGIDLFRVFDCLNWVDNMRVSMDAVNEENKLCEAAICYTGDLGNSARPKYDLKYYVSLAEELEKAGAHIIALKDMAGLLKPAAARVLFKALREATSLPIHFHTHDTSGIAAATVLAAVEAGVDVVDAAMDALSGGTSQPCLGSIVEALAGSDRDPNANGGLDPEWIRKISFYWEAVRNQYAAFESDLKGPASEVYLHEMPGGQFTNLKEQARSLGLETKWHKVAQTYADVNQMFGDIVKVTPSSKVVGDMALMMVSQDLTVADVENPAKDIAFPDSVVSMLKGDLGQPPGGWPPVLQKKALKGEEPYTAVPGSLLAPADLDAERKTIEDKLERQVSDFEFASYLMYPKVFTDFALASDTYGPVSVLPTHAYFYGMKDGEELFADIEHGKTLVIVNQAMSQPDSQGMVTVFFELNGQPRRIKVPDRAHGASGSAVRRKAEAGNSAHLGAPMPGVISRVFVSPNQAVKAGDVLLSIEAMKMETALHAEKDGTVAEVTVKAGDQIDAKDLLIVFVE</sequence>
<dbReference type="InterPro" id="IPR000891">
    <property type="entry name" value="PYR_CT"/>
</dbReference>
<dbReference type="InterPro" id="IPR011761">
    <property type="entry name" value="ATP-grasp"/>
</dbReference>
<comment type="catalytic activity">
    <reaction evidence="11">
        <text>hydrogencarbonate + pyruvate + ATP = oxaloacetate + ADP + phosphate + H(+)</text>
        <dbReference type="Rhea" id="RHEA:20844"/>
        <dbReference type="ChEBI" id="CHEBI:15361"/>
        <dbReference type="ChEBI" id="CHEBI:15378"/>
        <dbReference type="ChEBI" id="CHEBI:16452"/>
        <dbReference type="ChEBI" id="CHEBI:17544"/>
        <dbReference type="ChEBI" id="CHEBI:30616"/>
        <dbReference type="ChEBI" id="CHEBI:43474"/>
        <dbReference type="ChEBI" id="CHEBI:456216"/>
        <dbReference type="EC" id="6.4.1.1"/>
    </reaction>
</comment>
<dbReference type="NCBIfam" id="NF006761">
    <property type="entry name" value="PRK09282.1"/>
    <property type="match status" value="1"/>
</dbReference>
<dbReference type="RefSeq" id="WP_248683889.1">
    <property type="nucleotide sequence ID" value="NZ_JALPRY010000016.1"/>
</dbReference>
<dbReference type="PANTHER" id="PTHR43778">
    <property type="entry name" value="PYRUVATE CARBOXYLASE"/>
    <property type="match status" value="1"/>
</dbReference>
<evidence type="ECO:0000256" key="6">
    <source>
        <dbReference type="ARBA" id="ARBA00022723"/>
    </source>
</evidence>
<evidence type="ECO:0000256" key="11">
    <source>
        <dbReference type="PIRNR" id="PIRNR001594"/>
    </source>
</evidence>
<dbReference type="GO" id="GO:0004736">
    <property type="term" value="F:pyruvate carboxylase activity"/>
    <property type="evidence" value="ECO:0007669"/>
    <property type="project" value="UniProtKB-EC"/>
</dbReference>
<dbReference type="Pfam" id="PF00364">
    <property type="entry name" value="Biotin_lipoyl"/>
    <property type="match status" value="1"/>
</dbReference>
<dbReference type="Pfam" id="PF00289">
    <property type="entry name" value="Biotin_carb_N"/>
    <property type="match status" value="1"/>
</dbReference>
<feature type="domain" description="Biotin carboxylation" evidence="14">
    <location>
        <begin position="2"/>
        <end position="462"/>
    </location>
</feature>
<evidence type="ECO:0000256" key="10">
    <source>
        <dbReference type="ARBA" id="ARBA00023268"/>
    </source>
</evidence>
<feature type="domain" description="Pyruvate carboxyltransferase" evidence="15">
    <location>
        <begin position="539"/>
        <end position="811"/>
    </location>
</feature>
<evidence type="ECO:0000256" key="1">
    <source>
        <dbReference type="ARBA" id="ARBA00001953"/>
    </source>
</evidence>
<dbReference type="SUPFAM" id="SSF51246">
    <property type="entry name" value="Rudiment single hybrid motif"/>
    <property type="match status" value="1"/>
</dbReference>
<feature type="domain" description="Lipoyl-binding" evidence="12">
    <location>
        <begin position="1081"/>
        <end position="1156"/>
    </location>
</feature>
<dbReference type="SUPFAM" id="SSF89000">
    <property type="entry name" value="post-HMGL domain-like"/>
    <property type="match status" value="1"/>
</dbReference>
<dbReference type="EMBL" id="JALPRY010000016">
    <property type="protein sequence ID" value="MCK8781401.1"/>
    <property type="molecule type" value="Genomic_DNA"/>
</dbReference>
<keyword evidence="9 11" id="KW-0092">Biotin</keyword>
<evidence type="ECO:0000256" key="7">
    <source>
        <dbReference type="ARBA" id="ARBA00022741"/>
    </source>
</evidence>
<dbReference type="SUPFAM" id="SSF51230">
    <property type="entry name" value="Single hybrid motif"/>
    <property type="match status" value="1"/>
</dbReference>
<evidence type="ECO:0000259" key="12">
    <source>
        <dbReference type="PROSITE" id="PS50968"/>
    </source>
</evidence>
<keyword evidence="17" id="KW-1185">Reference proteome</keyword>
<comment type="cofactor">
    <cofactor evidence="1 11">
        <name>biotin</name>
        <dbReference type="ChEBI" id="CHEBI:57586"/>
    </cofactor>
</comment>
<dbReference type="PROSITE" id="PS50979">
    <property type="entry name" value="BC"/>
    <property type="match status" value="1"/>
</dbReference>
<keyword evidence="8 11" id="KW-0067">ATP-binding</keyword>
<dbReference type="PROSITE" id="PS50968">
    <property type="entry name" value="BIOTINYL_LIPOYL"/>
    <property type="match status" value="1"/>
</dbReference>
<dbReference type="PROSITE" id="PS00867">
    <property type="entry name" value="CPSASE_2"/>
    <property type="match status" value="1"/>
</dbReference>
<dbReference type="Pfam" id="PF02436">
    <property type="entry name" value="PYC_OADA"/>
    <property type="match status" value="1"/>
</dbReference>
<reference evidence="16 17" key="1">
    <citation type="submission" date="2022-04" db="EMBL/GenBank/DDBJ databases">
        <title>Rhizobium coralii sp. nov., isolated from coral Turbinaria peltata.</title>
        <authorList>
            <person name="Sun H."/>
        </authorList>
    </citation>
    <scope>NUCLEOTIDE SEQUENCE [LARGE SCALE GENOMIC DNA]</scope>
    <source>
        <strain evidence="16 17">NTR19</strain>
    </source>
</reference>